<dbReference type="Proteomes" id="UP000887159">
    <property type="component" value="Unassembled WGS sequence"/>
</dbReference>
<dbReference type="Pfam" id="PF13508">
    <property type="entry name" value="Acetyltransf_7"/>
    <property type="match status" value="1"/>
</dbReference>
<sequence>MEEKPILHCYCLTAELEHDMLTCIECKKRFHQSCLKSGRPSSLAGDIYFNFTCQNCSHSSTEVIKRKKLQWTLVIMITLYNLQLEGAGKCGYFRWREHICRFIDKNWAVLFGEDRKKSATWHGTVAGALSTGANRFFVSGMEVLGENGWWSLKSSKLPSLDELDSIVMSIKATRKRQVPSEAEISPTVEGSRKKNQNVIEAAVALKEKKANIDSDARSPKSKKPRPEPIEKNADSSNLAFQHKLKLVVSNPHNSTCPNLADENCDKNIPKEEDIPVPPYPCDNPNDWIKVSPDIKFYYRKPVDSFEFPKYSEDISTYALLIDACKNLADDISGIPDYESEEENSDCSKTIGTTKKLHPDTGRKRRVVPIDETPNKEVVPTEANLTLMSPFEEAQLLQKLQNHYTTAMKERPEVRRLYRKLMVRKLKRERNLPVFDIDAQVRALMGMDPPDYMKHENSIKSVVPVPGLNTVLDRFQVDSFNTCGKSQQQASFLTRHMGLECEEEISFVSPYTERILTPIIFKDNSIKPLKIRLLEEVLHYTNRNNPNWLPPEQSSINYCYVRPQHIPGINALCHEFFWPGIDVSECLQYPDFSCVVLYKKLIIGFAFLVPDVKYNEASVTFIFCHPEWQRSGIGSSMLYYLIQTCKGKDVTLHVPASSTTISLYCGMGFEIEEFIHNFYDKYLPPNSKECRHAYFLRLSRYNSDEAHFWWNGYVNKQNCRIWSEANPQVYVETPLHPEKLTVWCALWAGGIIGSYFFKNDEGHNVTVNGDRYKAMITNFSFLN</sequence>
<dbReference type="InterPro" id="IPR011011">
    <property type="entry name" value="Znf_FYVE_PHD"/>
</dbReference>
<dbReference type="Gene3D" id="3.30.420.10">
    <property type="entry name" value="Ribonuclease H-like superfamily/Ribonuclease H"/>
    <property type="match status" value="1"/>
</dbReference>
<dbReference type="InterPro" id="IPR016181">
    <property type="entry name" value="Acyl_CoA_acyltransferase"/>
</dbReference>
<dbReference type="GO" id="GO:0004402">
    <property type="term" value="F:histone acetyltransferase activity"/>
    <property type="evidence" value="ECO:0007669"/>
    <property type="project" value="TreeGrafter"/>
</dbReference>
<dbReference type="Gene3D" id="3.90.980.20">
    <property type="match status" value="1"/>
</dbReference>
<dbReference type="EMBL" id="BMAU01021361">
    <property type="protein sequence ID" value="GFY23025.1"/>
    <property type="molecule type" value="Genomic_DNA"/>
</dbReference>
<dbReference type="Pfam" id="PF21198">
    <property type="entry name" value="ASH2L-like_WH"/>
    <property type="match status" value="1"/>
</dbReference>
<evidence type="ECO:0000256" key="1">
    <source>
        <dbReference type="ARBA" id="ARBA00022723"/>
    </source>
</evidence>
<organism evidence="6 7">
    <name type="scientific">Trichonephila clavipes</name>
    <name type="common">Golden silk orbweaver</name>
    <name type="synonym">Nephila clavipes</name>
    <dbReference type="NCBI Taxonomy" id="2585209"/>
    <lineage>
        <taxon>Eukaryota</taxon>
        <taxon>Metazoa</taxon>
        <taxon>Ecdysozoa</taxon>
        <taxon>Arthropoda</taxon>
        <taxon>Chelicerata</taxon>
        <taxon>Arachnida</taxon>
        <taxon>Araneae</taxon>
        <taxon>Araneomorphae</taxon>
        <taxon>Entelegynae</taxon>
        <taxon>Araneoidea</taxon>
        <taxon>Nephilidae</taxon>
        <taxon>Trichonephila</taxon>
    </lineage>
</organism>
<keyword evidence="3" id="KW-0862">Zinc</keyword>
<evidence type="ECO:0000259" key="5">
    <source>
        <dbReference type="PROSITE" id="PS51186"/>
    </source>
</evidence>
<evidence type="ECO:0000313" key="6">
    <source>
        <dbReference type="EMBL" id="GFY23025.1"/>
    </source>
</evidence>
<protein>
    <submittedName>
        <fullName evidence="6">Cysteine-rich protein 2-binding protein</fullName>
    </submittedName>
</protein>
<dbReference type="FunFam" id="3.40.630.30:FF:000013">
    <property type="entry name" value="cysteine-rich protein 2-binding protein-like"/>
    <property type="match status" value="1"/>
</dbReference>
<evidence type="ECO:0000256" key="4">
    <source>
        <dbReference type="SAM" id="MobiDB-lite"/>
    </source>
</evidence>
<dbReference type="PANTHER" id="PTHR20916:SF26">
    <property type="entry name" value="CYSTEINE-RICH PROTEIN 2-BINDING PROTEIN"/>
    <property type="match status" value="1"/>
</dbReference>
<gene>
    <name evidence="6" type="primary">KAT14</name>
    <name evidence="6" type="ORF">TNCV_2182861</name>
</gene>
<feature type="compositionally biased region" description="Basic and acidic residues" evidence="4">
    <location>
        <begin position="210"/>
        <end position="233"/>
    </location>
</feature>
<dbReference type="GO" id="GO:0003676">
    <property type="term" value="F:nucleic acid binding"/>
    <property type="evidence" value="ECO:0007669"/>
    <property type="project" value="InterPro"/>
</dbReference>
<dbReference type="InterPro" id="IPR019786">
    <property type="entry name" value="Zinc_finger_PHD-type_CS"/>
</dbReference>
<keyword evidence="2" id="KW-0863">Zinc-finger</keyword>
<dbReference type="InterPro" id="IPR053835">
    <property type="entry name" value="ASH2L-like_WH"/>
</dbReference>
<accession>A0A8X7B854</accession>
<dbReference type="SUPFAM" id="SSF55729">
    <property type="entry name" value="Acyl-CoA N-acyltransferases (Nat)"/>
    <property type="match status" value="1"/>
</dbReference>
<dbReference type="SMART" id="SM00249">
    <property type="entry name" value="PHD"/>
    <property type="match status" value="1"/>
</dbReference>
<dbReference type="InterPro" id="IPR000182">
    <property type="entry name" value="GNAT_dom"/>
</dbReference>
<dbReference type="InterPro" id="IPR036397">
    <property type="entry name" value="RNaseH_sf"/>
</dbReference>
<dbReference type="AlphaFoldDB" id="A0A8X7B854"/>
<dbReference type="PROSITE" id="PS01359">
    <property type="entry name" value="ZF_PHD_1"/>
    <property type="match status" value="1"/>
</dbReference>
<dbReference type="Gene3D" id="3.40.630.30">
    <property type="match status" value="1"/>
</dbReference>
<evidence type="ECO:0000313" key="7">
    <source>
        <dbReference type="Proteomes" id="UP000887159"/>
    </source>
</evidence>
<name>A0A8X7B854_TRICX</name>
<evidence type="ECO:0000256" key="3">
    <source>
        <dbReference type="ARBA" id="ARBA00022833"/>
    </source>
</evidence>
<dbReference type="PANTHER" id="PTHR20916">
    <property type="entry name" value="CYSTEINE AND GLYCINE-RICH PROTEIN 2 BINDING PROTEIN"/>
    <property type="match status" value="1"/>
</dbReference>
<evidence type="ECO:0000256" key="2">
    <source>
        <dbReference type="ARBA" id="ARBA00022771"/>
    </source>
</evidence>
<feature type="domain" description="N-acetyltransferase" evidence="5">
    <location>
        <begin position="555"/>
        <end position="700"/>
    </location>
</feature>
<dbReference type="GO" id="GO:0008270">
    <property type="term" value="F:zinc ion binding"/>
    <property type="evidence" value="ECO:0007669"/>
    <property type="project" value="UniProtKB-KW"/>
</dbReference>
<dbReference type="PROSITE" id="PS51186">
    <property type="entry name" value="GNAT"/>
    <property type="match status" value="1"/>
</dbReference>
<comment type="caution">
    <text evidence="6">The sequence shown here is derived from an EMBL/GenBank/DDBJ whole genome shotgun (WGS) entry which is preliminary data.</text>
</comment>
<dbReference type="CDD" id="cd04301">
    <property type="entry name" value="NAT_SF"/>
    <property type="match status" value="1"/>
</dbReference>
<proteinExistence type="predicted"/>
<keyword evidence="1" id="KW-0479">Metal-binding</keyword>
<dbReference type="SUPFAM" id="SSF57903">
    <property type="entry name" value="FYVE/PHD zinc finger"/>
    <property type="match status" value="1"/>
</dbReference>
<feature type="region of interest" description="Disordered" evidence="4">
    <location>
        <begin position="210"/>
        <end position="234"/>
    </location>
</feature>
<keyword evidence="7" id="KW-1185">Reference proteome</keyword>
<dbReference type="InterPro" id="IPR001965">
    <property type="entry name" value="Znf_PHD"/>
</dbReference>
<reference evidence="6" key="1">
    <citation type="submission" date="2020-08" db="EMBL/GenBank/DDBJ databases">
        <title>Multicomponent nature underlies the extraordinary mechanical properties of spider dragline silk.</title>
        <authorList>
            <person name="Kono N."/>
            <person name="Nakamura H."/>
            <person name="Mori M."/>
            <person name="Yoshida Y."/>
            <person name="Ohtoshi R."/>
            <person name="Malay A.D."/>
            <person name="Moran D.A.P."/>
            <person name="Tomita M."/>
            <person name="Numata K."/>
            <person name="Arakawa K."/>
        </authorList>
    </citation>
    <scope>NUCLEOTIDE SEQUENCE</scope>
</reference>